<protein>
    <submittedName>
        <fullName evidence="2">Uncharacterized protein</fullName>
    </submittedName>
</protein>
<feature type="compositionally biased region" description="Basic and acidic residues" evidence="1">
    <location>
        <begin position="60"/>
        <end position="70"/>
    </location>
</feature>
<feature type="region of interest" description="Disordered" evidence="1">
    <location>
        <begin position="1"/>
        <end position="79"/>
    </location>
</feature>
<accession>A0A2P2NRM4</accession>
<reference evidence="2" key="1">
    <citation type="submission" date="2018-02" db="EMBL/GenBank/DDBJ databases">
        <title>Rhizophora mucronata_Transcriptome.</title>
        <authorList>
            <person name="Meera S.P."/>
            <person name="Sreeshan A."/>
            <person name="Augustine A."/>
        </authorList>
    </citation>
    <scope>NUCLEOTIDE SEQUENCE</scope>
    <source>
        <tissue evidence="2">Leaf</tissue>
    </source>
</reference>
<organism evidence="2">
    <name type="scientific">Rhizophora mucronata</name>
    <name type="common">Asiatic mangrove</name>
    <dbReference type="NCBI Taxonomy" id="61149"/>
    <lineage>
        <taxon>Eukaryota</taxon>
        <taxon>Viridiplantae</taxon>
        <taxon>Streptophyta</taxon>
        <taxon>Embryophyta</taxon>
        <taxon>Tracheophyta</taxon>
        <taxon>Spermatophyta</taxon>
        <taxon>Magnoliopsida</taxon>
        <taxon>eudicotyledons</taxon>
        <taxon>Gunneridae</taxon>
        <taxon>Pentapetalae</taxon>
        <taxon>rosids</taxon>
        <taxon>fabids</taxon>
        <taxon>Malpighiales</taxon>
        <taxon>Rhizophoraceae</taxon>
        <taxon>Rhizophora</taxon>
    </lineage>
</organism>
<evidence type="ECO:0000313" key="2">
    <source>
        <dbReference type="EMBL" id="MBX45105.1"/>
    </source>
</evidence>
<feature type="compositionally biased region" description="Polar residues" evidence="1">
    <location>
        <begin position="27"/>
        <end position="37"/>
    </location>
</feature>
<proteinExistence type="predicted"/>
<evidence type="ECO:0000256" key="1">
    <source>
        <dbReference type="SAM" id="MobiDB-lite"/>
    </source>
</evidence>
<dbReference type="EMBL" id="GGEC01064621">
    <property type="protein sequence ID" value="MBX45105.1"/>
    <property type="molecule type" value="Transcribed_RNA"/>
</dbReference>
<name>A0A2P2NRM4_RHIMU</name>
<feature type="compositionally biased region" description="Basic residues" evidence="1">
    <location>
        <begin position="1"/>
        <end position="25"/>
    </location>
</feature>
<dbReference type="AlphaFoldDB" id="A0A2P2NRM4"/>
<sequence>MAWHLQHCRGSRSSLRRSRKAHPRRQGQAQLSPPTDTAKNEGCSPANAGPTSQEALRSIRSRDGSHELRTHPVSLLLHR</sequence>